<comment type="caution">
    <text evidence="1">The sequence shown here is derived from an EMBL/GenBank/DDBJ whole genome shotgun (WGS) entry which is preliminary data.</text>
</comment>
<protein>
    <recommendedName>
        <fullName evidence="3">C2 domain-containing protein</fullName>
    </recommendedName>
</protein>
<dbReference type="AlphaFoldDB" id="A0AAV5IKP8"/>
<evidence type="ECO:0000313" key="1">
    <source>
        <dbReference type="EMBL" id="GKU97719.1"/>
    </source>
</evidence>
<dbReference type="PANTHER" id="PTHR32246:SF173">
    <property type="entry name" value="C2 DOMAIN-CONTAINING PROTEIN"/>
    <property type="match status" value="1"/>
</dbReference>
<name>A0AAV5IKP8_9ROSI</name>
<gene>
    <name evidence="1" type="ORF">SLEP1_g10824</name>
</gene>
<keyword evidence="2" id="KW-1185">Reference proteome</keyword>
<dbReference type="PANTHER" id="PTHR32246">
    <property type="entry name" value="INGRESSION PROTEIN FIC1"/>
    <property type="match status" value="1"/>
</dbReference>
<accession>A0AAV5IKP8</accession>
<organism evidence="1 2">
    <name type="scientific">Rubroshorea leprosula</name>
    <dbReference type="NCBI Taxonomy" id="152421"/>
    <lineage>
        <taxon>Eukaryota</taxon>
        <taxon>Viridiplantae</taxon>
        <taxon>Streptophyta</taxon>
        <taxon>Embryophyta</taxon>
        <taxon>Tracheophyta</taxon>
        <taxon>Spermatophyta</taxon>
        <taxon>Magnoliopsida</taxon>
        <taxon>eudicotyledons</taxon>
        <taxon>Gunneridae</taxon>
        <taxon>Pentapetalae</taxon>
        <taxon>rosids</taxon>
        <taxon>malvids</taxon>
        <taxon>Malvales</taxon>
        <taxon>Dipterocarpaceae</taxon>
        <taxon>Rubroshorea</taxon>
    </lineage>
</organism>
<evidence type="ECO:0000313" key="2">
    <source>
        <dbReference type="Proteomes" id="UP001054252"/>
    </source>
</evidence>
<dbReference type="Proteomes" id="UP001054252">
    <property type="component" value="Unassembled WGS sequence"/>
</dbReference>
<evidence type="ECO:0008006" key="3">
    <source>
        <dbReference type="Google" id="ProtNLM"/>
    </source>
</evidence>
<sequence>MQWRRLYLTIISAKLHLSESAIYVKVSVSELKGQTQRTPVAKDGDQSDGTEFSWNFPMKFEIKEEILTGSDLDRVPFLDLKLKSPGRIRSRGVGLVKAPLRRFLLDNVSADISDEQEVEIQINDYSGNHAGILKFSYRFGPPFTNRPRMS</sequence>
<reference evidence="1 2" key="1">
    <citation type="journal article" date="2021" name="Commun. Biol.">
        <title>The genome of Shorea leprosula (Dipterocarpaceae) highlights the ecological relevance of drought in aseasonal tropical rainforests.</title>
        <authorList>
            <person name="Ng K.K.S."/>
            <person name="Kobayashi M.J."/>
            <person name="Fawcett J.A."/>
            <person name="Hatakeyama M."/>
            <person name="Paape T."/>
            <person name="Ng C.H."/>
            <person name="Ang C.C."/>
            <person name="Tnah L.H."/>
            <person name="Lee C.T."/>
            <person name="Nishiyama T."/>
            <person name="Sese J."/>
            <person name="O'Brien M.J."/>
            <person name="Copetti D."/>
            <person name="Mohd Noor M.I."/>
            <person name="Ong R.C."/>
            <person name="Putra M."/>
            <person name="Sireger I.Z."/>
            <person name="Indrioko S."/>
            <person name="Kosugi Y."/>
            <person name="Izuno A."/>
            <person name="Isagi Y."/>
            <person name="Lee S.L."/>
            <person name="Shimizu K.K."/>
        </authorList>
    </citation>
    <scope>NUCLEOTIDE SEQUENCE [LARGE SCALE GENOMIC DNA]</scope>
    <source>
        <strain evidence="1">214</strain>
    </source>
</reference>
<proteinExistence type="predicted"/>
<dbReference type="EMBL" id="BPVZ01000011">
    <property type="protein sequence ID" value="GKU97719.1"/>
    <property type="molecule type" value="Genomic_DNA"/>
</dbReference>